<proteinExistence type="predicted"/>
<comment type="caution">
    <text evidence="2">The sequence shown here is derived from an EMBL/GenBank/DDBJ whole genome shotgun (WGS) entry which is preliminary data.</text>
</comment>
<evidence type="ECO:0000313" key="2">
    <source>
        <dbReference type="EMBL" id="CAD8170401.1"/>
    </source>
</evidence>
<reference evidence="2" key="1">
    <citation type="submission" date="2021-01" db="EMBL/GenBank/DDBJ databases">
        <authorList>
            <consortium name="Genoscope - CEA"/>
            <person name="William W."/>
        </authorList>
    </citation>
    <scope>NUCLEOTIDE SEQUENCE</scope>
</reference>
<dbReference type="EMBL" id="CAJJDP010000055">
    <property type="protein sequence ID" value="CAD8170401.1"/>
    <property type="molecule type" value="Genomic_DNA"/>
</dbReference>
<keyword evidence="3" id="KW-1185">Reference proteome</keyword>
<evidence type="ECO:0000313" key="3">
    <source>
        <dbReference type="Proteomes" id="UP000683925"/>
    </source>
</evidence>
<protein>
    <submittedName>
        <fullName evidence="2">Uncharacterized protein</fullName>
    </submittedName>
</protein>
<feature type="compositionally biased region" description="Polar residues" evidence="1">
    <location>
        <begin position="90"/>
        <end position="103"/>
    </location>
</feature>
<accession>A0A8S1V0C6</accession>
<dbReference type="Proteomes" id="UP000683925">
    <property type="component" value="Unassembled WGS sequence"/>
</dbReference>
<name>A0A8S1V0C6_PAROT</name>
<feature type="region of interest" description="Disordered" evidence="1">
    <location>
        <begin position="83"/>
        <end position="103"/>
    </location>
</feature>
<organism evidence="2 3">
    <name type="scientific">Paramecium octaurelia</name>
    <dbReference type="NCBI Taxonomy" id="43137"/>
    <lineage>
        <taxon>Eukaryota</taxon>
        <taxon>Sar</taxon>
        <taxon>Alveolata</taxon>
        <taxon>Ciliophora</taxon>
        <taxon>Intramacronucleata</taxon>
        <taxon>Oligohymenophorea</taxon>
        <taxon>Peniculida</taxon>
        <taxon>Parameciidae</taxon>
        <taxon>Paramecium</taxon>
    </lineage>
</organism>
<dbReference type="AlphaFoldDB" id="A0A8S1V0C6"/>
<dbReference type="OMA" id="QQMMSPI"/>
<sequence length="147" mass="17517">MSFPNQDYLAMIKNKQQQQQQQSPLQQQFCYPMMSPQPWNYLMMQQQFQQIPQMQISPMLSQQQMMSPISPLNVSMIPPQFLLQPQQNQSRLSTSQSQPLQNKQYVEVNGTKVKMNMKLIKDDDDMLDYDEIKREKQKKVNQTNKRK</sequence>
<evidence type="ECO:0000256" key="1">
    <source>
        <dbReference type="SAM" id="MobiDB-lite"/>
    </source>
</evidence>
<gene>
    <name evidence="2" type="ORF">POCTA_138.1.T0550160</name>
</gene>